<sequence length="190" mass="20677">MIITEPVKESVKAIANVQDLCLEIWKCRLHVEVEKADEQARHHVNVMTIGFNRRNKMSIMRSSIMRSSRTAVSQPLRSTTCIRSYANKQNMDANQGQSSPGTASNVGNPVSSSPEANKINQSRATDARTGSPDTASVQTPVSNPKGAATGQQGEDSSTQQAFKQDPNAPASEKRMNVEEKGQRPLDPADK</sequence>
<evidence type="ECO:0000313" key="3">
    <source>
        <dbReference type="Proteomes" id="UP000308005"/>
    </source>
</evidence>
<dbReference type="Proteomes" id="UP000308005">
    <property type="component" value="Unassembled WGS sequence"/>
</dbReference>
<proteinExistence type="predicted"/>
<dbReference type="AlphaFoldDB" id="A0A4S9SKP0"/>
<evidence type="ECO:0000313" key="2">
    <source>
        <dbReference type="EMBL" id="THZ12094.1"/>
    </source>
</evidence>
<gene>
    <name evidence="2" type="ORF">D6C91_08759</name>
</gene>
<feature type="compositionally biased region" description="Polar residues" evidence="1">
    <location>
        <begin position="149"/>
        <end position="162"/>
    </location>
</feature>
<name>A0A4S9SKP0_AURPU</name>
<dbReference type="EMBL" id="QZBM01000629">
    <property type="protein sequence ID" value="THZ12094.1"/>
    <property type="molecule type" value="Genomic_DNA"/>
</dbReference>
<feature type="compositionally biased region" description="Basic and acidic residues" evidence="1">
    <location>
        <begin position="171"/>
        <end position="190"/>
    </location>
</feature>
<feature type="compositionally biased region" description="Polar residues" evidence="1">
    <location>
        <begin position="91"/>
        <end position="124"/>
    </location>
</feature>
<accession>A0A4S9SKP0</accession>
<feature type="compositionally biased region" description="Polar residues" evidence="1">
    <location>
        <begin position="131"/>
        <end position="142"/>
    </location>
</feature>
<feature type="region of interest" description="Disordered" evidence="1">
    <location>
        <begin position="91"/>
        <end position="190"/>
    </location>
</feature>
<organism evidence="2 3">
    <name type="scientific">Aureobasidium pullulans</name>
    <name type="common">Black yeast</name>
    <name type="synonym">Pullularia pullulans</name>
    <dbReference type="NCBI Taxonomy" id="5580"/>
    <lineage>
        <taxon>Eukaryota</taxon>
        <taxon>Fungi</taxon>
        <taxon>Dikarya</taxon>
        <taxon>Ascomycota</taxon>
        <taxon>Pezizomycotina</taxon>
        <taxon>Dothideomycetes</taxon>
        <taxon>Dothideomycetidae</taxon>
        <taxon>Dothideales</taxon>
        <taxon>Saccotheciaceae</taxon>
        <taxon>Aureobasidium</taxon>
    </lineage>
</organism>
<protein>
    <submittedName>
        <fullName evidence="2">HAD-like protein</fullName>
    </submittedName>
</protein>
<comment type="caution">
    <text evidence="2">The sequence shown here is derived from an EMBL/GenBank/DDBJ whole genome shotgun (WGS) entry which is preliminary data.</text>
</comment>
<evidence type="ECO:0000256" key="1">
    <source>
        <dbReference type="SAM" id="MobiDB-lite"/>
    </source>
</evidence>
<reference evidence="2 3" key="1">
    <citation type="submission" date="2018-10" db="EMBL/GenBank/DDBJ databases">
        <title>Fifty Aureobasidium pullulans genomes reveal a recombining polyextremotolerant generalist.</title>
        <authorList>
            <person name="Gostincar C."/>
            <person name="Turk M."/>
            <person name="Zajc J."/>
            <person name="Gunde-Cimerman N."/>
        </authorList>
    </citation>
    <scope>NUCLEOTIDE SEQUENCE [LARGE SCALE GENOMIC DNA]</scope>
    <source>
        <strain evidence="2 3">EXF-3863</strain>
    </source>
</reference>